<dbReference type="EMBL" id="JGYK01000001">
    <property type="protein sequence ID" value="KFI40256.1"/>
    <property type="molecule type" value="Genomic_DNA"/>
</dbReference>
<feature type="transmembrane region" description="Helical" evidence="1">
    <location>
        <begin position="36"/>
        <end position="57"/>
    </location>
</feature>
<reference evidence="2 3" key="1">
    <citation type="submission" date="2014-03" db="EMBL/GenBank/DDBJ databases">
        <title>Genomics of Bifidobacteria.</title>
        <authorList>
            <person name="Ventura M."/>
            <person name="Milani C."/>
            <person name="Lugli G.A."/>
        </authorList>
    </citation>
    <scope>NUCLEOTIDE SEQUENCE [LARGE SCALE GENOMIC DNA]</scope>
    <source>
        <strain evidence="2 3">DSM 22766</strain>
    </source>
</reference>
<evidence type="ECO:0000313" key="2">
    <source>
        <dbReference type="EMBL" id="KFI40256.1"/>
    </source>
</evidence>
<dbReference type="AlphaFoldDB" id="A0A086Z156"/>
<proteinExistence type="predicted"/>
<dbReference type="OrthoDB" id="3240150at2"/>
<keyword evidence="1" id="KW-1133">Transmembrane helix</keyword>
<evidence type="ECO:0008006" key="4">
    <source>
        <dbReference type="Google" id="ProtNLM"/>
    </source>
</evidence>
<accession>A0A086Z156</accession>
<dbReference type="STRING" id="1437605.AB656_03400"/>
<keyword evidence="1" id="KW-0472">Membrane</keyword>
<dbReference type="eggNOG" id="ENOG5031SS1">
    <property type="taxonomic scope" value="Bacteria"/>
</dbReference>
<comment type="caution">
    <text evidence="2">The sequence shown here is derived from an EMBL/GenBank/DDBJ whole genome shotgun (WGS) entry which is preliminary data.</text>
</comment>
<dbReference type="Proteomes" id="UP000029015">
    <property type="component" value="Unassembled WGS sequence"/>
</dbReference>
<sequence length="81" mass="9101">MKLNERSRARLYGFTAVACAVWLIQSLWEASRDGTLLTWSTAVFSLCLLLVTAYTAYEAVKGWGAPAARSEDDERREDGER</sequence>
<protein>
    <recommendedName>
        <fullName evidence="4">Carbon starvation protein</fullName>
    </recommendedName>
</protein>
<dbReference type="PATRIC" id="fig|1437605.7.peg.703"/>
<evidence type="ECO:0000256" key="1">
    <source>
        <dbReference type="SAM" id="Phobius"/>
    </source>
</evidence>
<keyword evidence="1" id="KW-0812">Transmembrane</keyword>
<evidence type="ECO:0000313" key="3">
    <source>
        <dbReference type="Proteomes" id="UP000029015"/>
    </source>
</evidence>
<organism evidence="2 3">
    <name type="scientific">Bifidobacterium actinocoloniiforme DSM 22766</name>
    <dbReference type="NCBI Taxonomy" id="1437605"/>
    <lineage>
        <taxon>Bacteria</taxon>
        <taxon>Bacillati</taxon>
        <taxon>Actinomycetota</taxon>
        <taxon>Actinomycetes</taxon>
        <taxon>Bifidobacteriales</taxon>
        <taxon>Bifidobacteriaceae</taxon>
        <taxon>Bifidobacterium</taxon>
    </lineage>
</organism>
<dbReference type="RefSeq" id="WP_033503765.1">
    <property type="nucleotide sequence ID" value="NZ_CP011786.1"/>
</dbReference>
<gene>
    <name evidence="2" type="ORF">BACT_0958</name>
</gene>
<dbReference type="KEGG" id="bact:AB656_03400"/>
<feature type="transmembrane region" description="Helical" evidence="1">
    <location>
        <begin position="12"/>
        <end position="30"/>
    </location>
</feature>
<keyword evidence="3" id="KW-1185">Reference proteome</keyword>
<name>A0A086Z156_9BIFI</name>